<dbReference type="PANTHER" id="PTHR33130">
    <property type="entry name" value="PUTATIVE (DUF1639)-RELATED"/>
    <property type="match status" value="1"/>
</dbReference>
<reference evidence="2 3" key="1">
    <citation type="submission" date="2020-04" db="EMBL/GenBank/DDBJ databases">
        <title>Plant Genome Project.</title>
        <authorList>
            <person name="Zhang R.-G."/>
        </authorList>
    </citation>
    <scope>NUCLEOTIDE SEQUENCE [LARGE SCALE GENOMIC DNA]</scope>
    <source>
        <strain evidence="2">YNK0</strain>
        <tissue evidence="2">Leaf</tissue>
    </source>
</reference>
<accession>A0A834ZWC6</accession>
<evidence type="ECO:0000256" key="1">
    <source>
        <dbReference type="SAM" id="MobiDB-lite"/>
    </source>
</evidence>
<feature type="region of interest" description="Disordered" evidence="1">
    <location>
        <begin position="272"/>
        <end position="304"/>
    </location>
</feature>
<evidence type="ECO:0000313" key="3">
    <source>
        <dbReference type="Proteomes" id="UP000655225"/>
    </source>
</evidence>
<keyword evidence="3" id="KW-1185">Reference proteome</keyword>
<dbReference type="PANTHER" id="PTHR33130:SF40">
    <property type="entry name" value="CHROMOGRANIN (DUF1639)"/>
    <property type="match status" value="1"/>
</dbReference>
<feature type="compositionally biased region" description="Basic and acidic residues" evidence="1">
    <location>
        <begin position="272"/>
        <end position="283"/>
    </location>
</feature>
<gene>
    <name evidence="2" type="ORF">HHK36_000922</name>
</gene>
<sequence length="501" mass="55844">MSERKSMATAPVTFLKWENNLCRIIVVSARESPPSDHRFSASQPESDAGSLSTNGSESDNRKYSIGYCSARNRLSISPCSSVPVDNLPENPTASDTDVAGGEEVRDKLLVRFRMGSKEKFVSKKKSGGEERGEVEGLVPTPWKLRMRKSVYKDTNEIAGMTKNGESQENLQSLPKTENLPKSLRLRGLAEAQNAGKRDKRRFSISLSREEIEEDIFVMTGSKASRRPRKRAKIIQKQLDRKAEMSQRKSMATAPVTFFKWENNLCRIIVDSARESPPSDHRFSSSEPESDAGSLSTNGSESDNRKYSIGYCSAKNRLSISPCSSVPVDNMPENPTASDTDVAGSEEVRDKLLVHFRMGSKEKSGGEERGEVEGLVPKPWNLRMKRSVYKETNEIAGMTKNGESQENLQSLPKTENLPKSLRLRGLAEAQNAGKRDKRRFSISLSREEIEEDIFVMTGSKASRRPRKRAKIIQKQLDKGFPGLCLDGLSLDSFKVPHSSTKV</sequence>
<feature type="region of interest" description="Disordered" evidence="1">
    <location>
        <begin position="324"/>
        <end position="343"/>
    </location>
</feature>
<name>A0A834ZWC6_TETSI</name>
<dbReference type="Proteomes" id="UP000655225">
    <property type="component" value="Unassembled WGS sequence"/>
</dbReference>
<dbReference type="EMBL" id="JABCRI010000001">
    <property type="protein sequence ID" value="KAF8412950.1"/>
    <property type="molecule type" value="Genomic_DNA"/>
</dbReference>
<dbReference type="AlphaFoldDB" id="A0A834ZWC6"/>
<proteinExistence type="predicted"/>
<dbReference type="Pfam" id="PF07797">
    <property type="entry name" value="DUF1639"/>
    <property type="match status" value="2"/>
</dbReference>
<evidence type="ECO:0000313" key="2">
    <source>
        <dbReference type="EMBL" id="KAF8412950.1"/>
    </source>
</evidence>
<comment type="caution">
    <text evidence="2">The sequence shown here is derived from an EMBL/GenBank/DDBJ whole genome shotgun (WGS) entry which is preliminary data.</text>
</comment>
<dbReference type="InterPro" id="IPR012438">
    <property type="entry name" value="DUF1639"/>
</dbReference>
<protein>
    <submittedName>
        <fullName evidence="2">Uncharacterized protein</fullName>
    </submittedName>
</protein>
<feature type="region of interest" description="Disordered" evidence="1">
    <location>
        <begin position="31"/>
        <end position="62"/>
    </location>
</feature>
<organism evidence="2 3">
    <name type="scientific">Tetracentron sinense</name>
    <name type="common">Spur-leaf</name>
    <dbReference type="NCBI Taxonomy" id="13715"/>
    <lineage>
        <taxon>Eukaryota</taxon>
        <taxon>Viridiplantae</taxon>
        <taxon>Streptophyta</taxon>
        <taxon>Embryophyta</taxon>
        <taxon>Tracheophyta</taxon>
        <taxon>Spermatophyta</taxon>
        <taxon>Magnoliopsida</taxon>
        <taxon>Trochodendrales</taxon>
        <taxon>Trochodendraceae</taxon>
        <taxon>Tetracentron</taxon>
    </lineage>
</organism>
<dbReference type="OrthoDB" id="909814at2759"/>
<feature type="compositionally biased region" description="Polar residues" evidence="1">
    <location>
        <begin position="40"/>
        <end position="57"/>
    </location>
</feature>